<name>A0A540MNR3_MALBA</name>
<evidence type="ECO:0000313" key="2">
    <source>
        <dbReference type="Proteomes" id="UP000315295"/>
    </source>
</evidence>
<accession>A0A540MNR3</accession>
<gene>
    <name evidence="1" type="ORF">C1H46_014408</name>
</gene>
<dbReference type="AlphaFoldDB" id="A0A540MNR3"/>
<organism evidence="1 2">
    <name type="scientific">Malus baccata</name>
    <name type="common">Siberian crab apple</name>
    <name type="synonym">Pyrus baccata</name>
    <dbReference type="NCBI Taxonomy" id="106549"/>
    <lineage>
        <taxon>Eukaryota</taxon>
        <taxon>Viridiplantae</taxon>
        <taxon>Streptophyta</taxon>
        <taxon>Embryophyta</taxon>
        <taxon>Tracheophyta</taxon>
        <taxon>Spermatophyta</taxon>
        <taxon>Magnoliopsida</taxon>
        <taxon>eudicotyledons</taxon>
        <taxon>Gunneridae</taxon>
        <taxon>Pentapetalae</taxon>
        <taxon>rosids</taxon>
        <taxon>fabids</taxon>
        <taxon>Rosales</taxon>
        <taxon>Rosaceae</taxon>
        <taxon>Amygdaloideae</taxon>
        <taxon>Maleae</taxon>
        <taxon>Malus</taxon>
    </lineage>
</organism>
<keyword evidence="2" id="KW-1185">Reference proteome</keyword>
<dbReference type="Proteomes" id="UP000315295">
    <property type="component" value="Unassembled WGS sequence"/>
</dbReference>
<comment type="caution">
    <text evidence="1">The sequence shown here is derived from an EMBL/GenBank/DDBJ whole genome shotgun (WGS) entry which is preliminary data.</text>
</comment>
<evidence type="ECO:0000313" key="1">
    <source>
        <dbReference type="EMBL" id="TQE00030.1"/>
    </source>
</evidence>
<protein>
    <submittedName>
        <fullName evidence="1">Uncharacterized protein</fullName>
    </submittedName>
</protein>
<proteinExistence type="predicted"/>
<dbReference type="STRING" id="106549.A0A540MNR3"/>
<sequence length="78" mass="9358">MPVYNLASKILCRVINVSLKAEPDNDEVFAQVTLLPESNVSWLEDYDLLWAGKTNYGLRFWWFDVINFSKMRMQWRRK</sequence>
<dbReference type="EMBL" id="VIEB01000224">
    <property type="protein sequence ID" value="TQE00030.1"/>
    <property type="molecule type" value="Genomic_DNA"/>
</dbReference>
<reference evidence="1 2" key="1">
    <citation type="journal article" date="2019" name="G3 (Bethesda)">
        <title>Sequencing of a Wild Apple (Malus baccata) Genome Unravels the Differences Between Cultivated and Wild Apple Species Regarding Disease Resistance and Cold Tolerance.</title>
        <authorList>
            <person name="Chen X."/>
        </authorList>
    </citation>
    <scope>NUCLEOTIDE SEQUENCE [LARGE SCALE GENOMIC DNA]</scope>
    <source>
        <strain evidence="2">cv. Shandingzi</strain>
        <tissue evidence="1">Leaves</tissue>
    </source>
</reference>